<dbReference type="Proteomes" id="UP000233786">
    <property type="component" value="Unassembled WGS sequence"/>
</dbReference>
<evidence type="ECO:0000313" key="2">
    <source>
        <dbReference type="EMBL" id="PKW17198.1"/>
    </source>
</evidence>
<keyword evidence="1" id="KW-1133">Transmembrane helix</keyword>
<dbReference type="AlphaFoldDB" id="A0A2N3Y2Q2"/>
<keyword evidence="3" id="KW-1185">Reference proteome</keyword>
<keyword evidence="1" id="KW-0812">Transmembrane</keyword>
<evidence type="ECO:0000313" key="3">
    <source>
        <dbReference type="Proteomes" id="UP000233786"/>
    </source>
</evidence>
<name>A0A2N3Y2Q2_SACSN</name>
<proteinExistence type="predicted"/>
<organism evidence="2 3">
    <name type="scientific">Saccharopolyspora spinosa</name>
    <dbReference type="NCBI Taxonomy" id="60894"/>
    <lineage>
        <taxon>Bacteria</taxon>
        <taxon>Bacillati</taxon>
        <taxon>Actinomycetota</taxon>
        <taxon>Actinomycetes</taxon>
        <taxon>Pseudonocardiales</taxon>
        <taxon>Pseudonocardiaceae</taxon>
        <taxon>Saccharopolyspora</taxon>
    </lineage>
</organism>
<sequence length="32" mass="3435">MPQFLTTVLAGVAIALLETLLIHLVKSAIRMA</sequence>
<dbReference type="EMBL" id="PJNB01000001">
    <property type="protein sequence ID" value="PKW17198.1"/>
    <property type="molecule type" value="Genomic_DNA"/>
</dbReference>
<gene>
    <name evidence="2" type="ORF">A8926_5132</name>
</gene>
<protein>
    <submittedName>
        <fullName evidence="2">Uncharacterized protein</fullName>
    </submittedName>
</protein>
<accession>A0A2N3Y2Q2</accession>
<feature type="transmembrane region" description="Helical" evidence="1">
    <location>
        <begin position="6"/>
        <end position="25"/>
    </location>
</feature>
<comment type="caution">
    <text evidence="2">The sequence shown here is derived from an EMBL/GenBank/DDBJ whole genome shotgun (WGS) entry which is preliminary data.</text>
</comment>
<evidence type="ECO:0000256" key="1">
    <source>
        <dbReference type="SAM" id="Phobius"/>
    </source>
</evidence>
<reference evidence="2" key="1">
    <citation type="submission" date="2017-12" db="EMBL/GenBank/DDBJ databases">
        <title>Sequencing the genomes of 1000 Actinobacteria strains.</title>
        <authorList>
            <person name="Klenk H.-P."/>
        </authorList>
    </citation>
    <scope>NUCLEOTIDE SEQUENCE [LARGE SCALE GENOMIC DNA]</scope>
    <source>
        <strain evidence="2">DSM 44228</strain>
    </source>
</reference>
<keyword evidence="1" id="KW-0472">Membrane</keyword>